<evidence type="ECO:0000256" key="3">
    <source>
        <dbReference type="ARBA" id="ARBA00022664"/>
    </source>
</evidence>
<keyword evidence="6" id="KW-0539">Nucleus</keyword>
<dbReference type="InterPro" id="IPR045184">
    <property type="entry name" value="SMU1"/>
</dbReference>
<evidence type="ECO:0000256" key="8">
    <source>
        <dbReference type="PROSITE-ProRule" id="PRU00221"/>
    </source>
</evidence>
<dbReference type="InterPro" id="IPR015943">
    <property type="entry name" value="WD40/YVTN_repeat-like_dom_sf"/>
</dbReference>
<organism evidence="10 11">
    <name type="scientific">Phaeodactylum tricornutum (strain CCAP 1055/1)</name>
    <dbReference type="NCBI Taxonomy" id="556484"/>
    <lineage>
        <taxon>Eukaryota</taxon>
        <taxon>Sar</taxon>
        <taxon>Stramenopiles</taxon>
        <taxon>Ochrophyta</taxon>
        <taxon>Bacillariophyta</taxon>
        <taxon>Bacillariophyceae</taxon>
        <taxon>Bacillariophycidae</taxon>
        <taxon>Naviculales</taxon>
        <taxon>Phaeodactylaceae</taxon>
        <taxon>Phaeodactylum</taxon>
    </lineage>
</organism>
<evidence type="ECO:0000256" key="1">
    <source>
        <dbReference type="ARBA" id="ARBA00004123"/>
    </source>
</evidence>
<evidence type="ECO:0000256" key="5">
    <source>
        <dbReference type="ARBA" id="ARBA00023187"/>
    </source>
</evidence>
<dbReference type="OrthoDB" id="538223at2759"/>
<proteinExistence type="inferred from homology"/>
<dbReference type="HOGENOM" id="CLU_421215_0_0_1"/>
<evidence type="ECO:0000256" key="7">
    <source>
        <dbReference type="ARBA" id="ARBA00025801"/>
    </source>
</evidence>
<feature type="repeat" description="WD" evidence="8">
    <location>
        <begin position="357"/>
        <end position="398"/>
    </location>
</feature>
<keyword evidence="11" id="KW-1185">Reference proteome</keyword>
<keyword evidence="3" id="KW-0507">mRNA processing</keyword>
<dbReference type="SMART" id="SM00320">
    <property type="entry name" value="WD40"/>
    <property type="match status" value="5"/>
</dbReference>
<dbReference type="FunCoup" id="B7FRY5">
    <property type="interactions" value="574"/>
</dbReference>
<dbReference type="InterPro" id="IPR054532">
    <property type="entry name" value="TPL_SMU1_LisH-like"/>
</dbReference>
<dbReference type="PANTHER" id="PTHR22848">
    <property type="entry name" value="WD40 REPEAT PROTEIN"/>
    <property type="match status" value="1"/>
</dbReference>
<accession>B7FRY5</accession>
<dbReference type="InterPro" id="IPR001680">
    <property type="entry name" value="WD40_rpt"/>
</dbReference>
<evidence type="ECO:0000259" key="9">
    <source>
        <dbReference type="Pfam" id="PF17814"/>
    </source>
</evidence>
<dbReference type="PROSITE" id="PS50082">
    <property type="entry name" value="WD_REPEATS_2"/>
    <property type="match status" value="3"/>
</dbReference>
<dbReference type="Pfam" id="PF00400">
    <property type="entry name" value="WD40"/>
    <property type="match status" value="3"/>
</dbReference>
<gene>
    <name evidence="10" type="ORF">PHATRDRAFT_43349</name>
</gene>
<dbReference type="Pfam" id="PF17814">
    <property type="entry name" value="LisH_TPL"/>
    <property type="match status" value="1"/>
</dbReference>
<dbReference type="OMA" id="MMKQQEP"/>
<dbReference type="GeneID" id="7197100"/>
<evidence type="ECO:0000256" key="6">
    <source>
        <dbReference type="ARBA" id="ARBA00023242"/>
    </source>
</evidence>
<dbReference type="Gene3D" id="2.130.10.10">
    <property type="entry name" value="YVTN repeat-like/Quinoprotein amine dehydrogenase"/>
    <property type="match status" value="1"/>
</dbReference>
<keyword evidence="2 8" id="KW-0853">WD repeat</keyword>
<evidence type="ECO:0000313" key="11">
    <source>
        <dbReference type="Proteomes" id="UP000000759"/>
    </source>
</evidence>
<dbReference type="GO" id="GO:0005634">
    <property type="term" value="C:nucleus"/>
    <property type="evidence" value="ECO:0007669"/>
    <property type="project" value="UniProtKB-SubCell"/>
</dbReference>
<dbReference type="PROSITE" id="PS50294">
    <property type="entry name" value="WD_REPEATS_REGION"/>
    <property type="match status" value="1"/>
</dbReference>
<keyword evidence="4" id="KW-0677">Repeat</keyword>
<dbReference type="RefSeq" id="XP_002177576.1">
    <property type="nucleotide sequence ID" value="XM_002177540.1"/>
</dbReference>
<evidence type="ECO:0000313" key="10">
    <source>
        <dbReference type="EMBL" id="EEC50390.1"/>
    </source>
</evidence>
<sequence>MPTNDNDTNSKNGQSQLTIPSADVVRLVQAFLTESGLHESCRVLQHESGVGQAGMTETASYHSRTSTDYQHSPWYAWATSGQWGTVLSRLRWIDASRARLDEGLRAAVHQMAVLELADQGEYELAYAAYRLVQPLLAGSHATDQDLGPDAAAPESIPVTRASLVEQLLAQLAALRAKSNASPKALPDDYYGYRQTTPQARREFLGQALTDAVPIQPKDRLVSLLQQALKWQIYTGELPKIQQHWPANDSKTKGKKRKRVFDLVLGTSHVDPVVVGETNDSSLLPLQEPTIEQPYATVKLGKHVTATAAVFLPPTSDGSGSCSLVTGSSDGLIEIWDPVSKYSALRTNDLPYQAKDELLGMDASISALAVSNDGTLLAGADLQGTVQVWRVDTGKCLRSMLAHSTSISALAFSPDASHVLTASRDGTAREFGLRTSRMLKEFQGHASYVNICGYVVSVTHLLVVTGSADGTVRIFDGKTSETLRILKPKSLGLRVSEVNTSLLADEQSDDSAASPSIQTVLFLHTPAHTMVVVPRGRRAFLVAISSGIVLRTFEGEGASDGTNVFVAACASVSNRVLYIVQEDGSCCVFDTTTGERIRTVADFASQSAYASKDPKSTAILEISALVHHPIKPLVGAYCSDKIQKKGQLVLWK</sequence>
<dbReference type="GO" id="GO:0000398">
    <property type="term" value="P:mRNA splicing, via spliceosome"/>
    <property type="evidence" value="ECO:0007669"/>
    <property type="project" value="InterPro"/>
</dbReference>
<dbReference type="InterPro" id="IPR006594">
    <property type="entry name" value="LisH"/>
</dbReference>
<comment type="subcellular location">
    <subcellularLocation>
        <location evidence="1">Nucleus</location>
    </subcellularLocation>
</comment>
<dbReference type="PROSITE" id="PS50896">
    <property type="entry name" value="LISH"/>
    <property type="match status" value="1"/>
</dbReference>
<dbReference type="eggNOG" id="KOG0275">
    <property type="taxonomic scope" value="Eukaryota"/>
</dbReference>
<keyword evidence="5" id="KW-0508">mRNA splicing</keyword>
<dbReference type="Proteomes" id="UP000000759">
    <property type="component" value="Chromosome 2"/>
</dbReference>
<protein>
    <recommendedName>
        <fullName evidence="9">TPL/SMU1 LisH-like dimerisation domain-containing protein</fullName>
    </recommendedName>
</protein>
<feature type="repeat" description="WD" evidence="8">
    <location>
        <begin position="399"/>
        <end position="440"/>
    </location>
</feature>
<dbReference type="AlphaFoldDB" id="B7FRY5"/>
<reference evidence="10 11" key="1">
    <citation type="journal article" date="2008" name="Nature">
        <title>The Phaeodactylum genome reveals the evolutionary history of diatom genomes.</title>
        <authorList>
            <person name="Bowler C."/>
            <person name="Allen A.E."/>
            <person name="Badger J.H."/>
            <person name="Grimwood J."/>
            <person name="Jabbari K."/>
            <person name="Kuo A."/>
            <person name="Maheswari U."/>
            <person name="Martens C."/>
            <person name="Maumus F."/>
            <person name="Otillar R.P."/>
            <person name="Rayko E."/>
            <person name="Salamov A."/>
            <person name="Vandepoele K."/>
            <person name="Beszteri B."/>
            <person name="Gruber A."/>
            <person name="Heijde M."/>
            <person name="Katinka M."/>
            <person name="Mock T."/>
            <person name="Valentin K."/>
            <person name="Verret F."/>
            <person name="Berges J.A."/>
            <person name="Brownlee C."/>
            <person name="Cadoret J.P."/>
            <person name="Chiovitti A."/>
            <person name="Choi C.J."/>
            <person name="Coesel S."/>
            <person name="De Martino A."/>
            <person name="Detter J.C."/>
            <person name="Durkin C."/>
            <person name="Falciatore A."/>
            <person name="Fournet J."/>
            <person name="Haruta M."/>
            <person name="Huysman M.J."/>
            <person name="Jenkins B.D."/>
            <person name="Jiroutova K."/>
            <person name="Jorgensen R.E."/>
            <person name="Joubert Y."/>
            <person name="Kaplan A."/>
            <person name="Kroger N."/>
            <person name="Kroth P.G."/>
            <person name="La Roche J."/>
            <person name="Lindquist E."/>
            <person name="Lommer M."/>
            <person name="Martin-Jezequel V."/>
            <person name="Lopez P.J."/>
            <person name="Lucas S."/>
            <person name="Mangogna M."/>
            <person name="McGinnis K."/>
            <person name="Medlin L.K."/>
            <person name="Montsant A."/>
            <person name="Oudot-Le Secq M.P."/>
            <person name="Napoli C."/>
            <person name="Obornik M."/>
            <person name="Parker M.S."/>
            <person name="Petit J.L."/>
            <person name="Porcel B.M."/>
            <person name="Poulsen N."/>
            <person name="Robison M."/>
            <person name="Rychlewski L."/>
            <person name="Rynearson T.A."/>
            <person name="Schmutz J."/>
            <person name="Shapiro H."/>
            <person name="Siaut M."/>
            <person name="Stanley M."/>
            <person name="Sussman M.R."/>
            <person name="Taylor A.R."/>
            <person name="Vardi A."/>
            <person name="von Dassow P."/>
            <person name="Vyverman W."/>
            <person name="Willis A."/>
            <person name="Wyrwicz L.S."/>
            <person name="Rokhsar D.S."/>
            <person name="Weissenbach J."/>
            <person name="Armbrust E.V."/>
            <person name="Green B.R."/>
            <person name="Van de Peer Y."/>
            <person name="Grigoriev I.V."/>
        </authorList>
    </citation>
    <scope>NUCLEOTIDE SEQUENCE [LARGE SCALE GENOMIC DNA]</scope>
    <source>
        <strain evidence="10 11">CCAP 1055/1</strain>
    </source>
</reference>
<feature type="domain" description="TPL/SMU1 LisH-like dimerisation" evidence="9">
    <location>
        <begin position="20"/>
        <end position="50"/>
    </location>
</feature>
<reference evidence="11" key="2">
    <citation type="submission" date="2008-08" db="EMBL/GenBank/DDBJ databases">
        <authorList>
            <consortium name="Diatom Consortium"/>
            <person name="Grigoriev I."/>
            <person name="Grimwood J."/>
            <person name="Kuo A."/>
            <person name="Otillar R.P."/>
            <person name="Salamov A."/>
            <person name="Detter J.C."/>
            <person name="Lindquist E."/>
            <person name="Shapiro H."/>
            <person name="Lucas S."/>
            <person name="Glavina del Rio T."/>
            <person name="Pitluck S."/>
            <person name="Rokhsar D."/>
            <person name="Bowler C."/>
        </authorList>
    </citation>
    <scope>GENOME REANNOTATION</scope>
    <source>
        <strain evidence="11">CCAP 1055/1</strain>
    </source>
</reference>
<dbReference type="PaxDb" id="2850-Phatr43349"/>
<dbReference type="InterPro" id="IPR036322">
    <property type="entry name" value="WD40_repeat_dom_sf"/>
</dbReference>
<evidence type="ECO:0000256" key="2">
    <source>
        <dbReference type="ARBA" id="ARBA00022574"/>
    </source>
</evidence>
<comment type="similarity">
    <text evidence="7">Belongs to the WD repeat SMU1 family.</text>
</comment>
<evidence type="ECO:0000256" key="4">
    <source>
        <dbReference type="ARBA" id="ARBA00022737"/>
    </source>
</evidence>
<dbReference type="STRING" id="556484.B7FRY5"/>
<dbReference type="InParanoid" id="B7FRY5"/>
<dbReference type="EMBL" id="CM000606">
    <property type="protein sequence ID" value="EEC50390.1"/>
    <property type="molecule type" value="Genomic_DNA"/>
</dbReference>
<dbReference type="KEGG" id="pti:PHATRDRAFT_43349"/>
<dbReference type="SUPFAM" id="SSF50978">
    <property type="entry name" value="WD40 repeat-like"/>
    <property type="match status" value="1"/>
</dbReference>
<feature type="repeat" description="WD" evidence="8">
    <location>
        <begin position="323"/>
        <end position="336"/>
    </location>
</feature>
<name>B7FRY5_PHATC</name>